<dbReference type="PANTHER" id="PTHR43174">
    <property type="entry name" value="UDP-N-ACETYLGLUCOSAMINE 2-EPIMERASE"/>
    <property type="match status" value="1"/>
</dbReference>
<evidence type="ECO:0000313" key="2">
    <source>
        <dbReference type="EMBL" id="TGX50383.1"/>
    </source>
</evidence>
<dbReference type="PANTHER" id="PTHR43174:SF3">
    <property type="entry name" value="UDP-N-ACETYLGLUCOSAMINE 2-EPIMERASE"/>
    <property type="match status" value="1"/>
</dbReference>
<dbReference type="InterPro" id="IPR029767">
    <property type="entry name" value="WecB-like"/>
</dbReference>
<name>A0A4S1X3R7_9SPHN</name>
<keyword evidence="2" id="KW-0326">Glycosidase</keyword>
<keyword evidence="2" id="KW-0378">Hydrolase</keyword>
<sequence length="377" mass="39853">MIRKILYVSGTRADYGLMEATLQRIAAHPGLELGLVVTGMHLDPRYGATIEEIERAGLHIAGRIPSEVAGSTGAEMARGIATMLAGLTTIFEREVPDLVLLLGDRGEMLAAAIAAIHLNIPIVHIHGGERSGTVDEPVRHAISKLAHYHFAATDEARERLIRMGEEPARVTVVGAPGLVGLADSPRRTREALAGEAGFDPTRPIALMVYHPVLQDAGSAGAETAALLAALAAHDCQVLALLPNADAGGQSIREALETARGNKRVKIVTHLSRRIFIEWMAVADLMVGNSSSGIIEAATFGTPVVNVGPRQNLRQRNGNVIDVPPSEADIATGLQAALAAGRYVPANVYGDGLADQHISNLLATMALHPDVLRKSNAF</sequence>
<dbReference type="SUPFAM" id="SSF53756">
    <property type="entry name" value="UDP-Glycosyltransferase/glycogen phosphorylase"/>
    <property type="match status" value="1"/>
</dbReference>
<reference evidence="2 3" key="1">
    <citation type="submission" date="2019-04" db="EMBL/GenBank/DDBJ databases">
        <title>Sphingomonas psychrotolerans sp. nov., isolated from soil in the Tianshan Mountains, Xinjiang, China.</title>
        <authorList>
            <person name="Luo Y."/>
            <person name="Sheng H."/>
        </authorList>
    </citation>
    <scope>NUCLEOTIDE SEQUENCE [LARGE SCALE GENOMIC DNA]</scope>
    <source>
        <strain evidence="2 3">ZFGT-11</strain>
    </source>
</reference>
<proteinExistence type="predicted"/>
<dbReference type="InterPro" id="IPR020004">
    <property type="entry name" value="UDP-GlcNAc_Epase"/>
</dbReference>
<dbReference type="Proteomes" id="UP000306147">
    <property type="component" value="Unassembled WGS sequence"/>
</dbReference>
<dbReference type="EMBL" id="SRXT01000007">
    <property type="protein sequence ID" value="TGX50383.1"/>
    <property type="molecule type" value="Genomic_DNA"/>
</dbReference>
<accession>A0A4S1X3R7</accession>
<dbReference type="AlphaFoldDB" id="A0A4S1X3R7"/>
<dbReference type="InterPro" id="IPR003331">
    <property type="entry name" value="UDP_GlcNAc_Epimerase_2_dom"/>
</dbReference>
<comment type="caution">
    <text evidence="2">The sequence shown here is derived from an EMBL/GenBank/DDBJ whole genome shotgun (WGS) entry which is preliminary data.</text>
</comment>
<dbReference type="GO" id="GO:0004553">
    <property type="term" value="F:hydrolase activity, hydrolyzing O-glycosyl compounds"/>
    <property type="evidence" value="ECO:0007669"/>
    <property type="project" value="InterPro"/>
</dbReference>
<evidence type="ECO:0000313" key="3">
    <source>
        <dbReference type="Proteomes" id="UP000306147"/>
    </source>
</evidence>
<feature type="domain" description="UDP-N-acetylglucosamine 2-epimerase" evidence="1">
    <location>
        <begin position="24"/>
        <end position="361"/>
    </location>
</feature>
<dbReference type="Gene3D" id="3.40.50.2000">
    <property type="entry name" value="Glycogen Phosphorylase B"/>
    <property type="match status" value="2"/>
</dbReference>
<dbReference type="EC" id="3.2.1.183" evidence="2"/>
<evidence type="ECO:0000259" key="1">
    <source>
        <dbReference type="Pfam" id="PF02350"/>
    </source>
</evidence>
<protein>
    <submittedName>
        <fullName evidence="2">UDP-N-acetylglucosamine 2-epimerase (Hydrolyzing)</fullName>
        <ecNumber evidence="2">3.2.1.183</ecNumber>
    </submittedName>
</protein>
<dbReference type="GO" id="GO:0006047">
    <property type="term" value="P:UDP-N-acetylglucosamine metabolic process"/>
    <property type="evidence" value="ECO:0007669"/>
    <property type="project" value="InterPro"/>
</dbReference>
<dbReference type="OrthoDB" id="9803238at2"/>
<keyword evidence="3" id="KW-1185">Reference proteome</keyword>
<organism evidence="2 3">
    <name type="scientific">Sphingomonas gei</name>
    <dbReference type="NCBI Taxonomy" id="1395960"/>
    <lineage>
        <taxon>Bacteria</taxon>
        <taxon>Pseudomonadati</taxon>
        <taxon>Pseudomonadota</taxon>
        <taxon>Alphaproteobacteria</taxon>
        <taxon>Sphingomonadales</taxon>
        <taxon>Sphingomonadaceae</taxon>
        <taxon>Sphingomonas</taxon>
    </lineage>
</organism>
<dbReference type="Pfam" id="PF02350">
    <property type="entry name" value="Epimerase_2"/>
    <property type="match status" value="1"/>
</dbReference>
<dbReference type="NCBIfam" id="TIGR03568">
    <property type="entry name" value="NeuC_NnaA"/>
    <property type="match status" value="1"/>
</dbReference>
<dbReference type="RefSeq" id="WP_135965299.1">
    <property type="nucleotide sequence ID" value="NZ_SRXT01000007.1"/>
</dbReference>
<gene>
    <name evidence="2" type="primary">neuC</name>
    <name evidence="2" type="ORF">E5A73_18405</name>
</gene>